<proteinExistence type="predicted"/>
<dbReference type="RefSeq" id="XP_062649906.1">
    <property type="nucleotide sequence ID" value="XM_062786652.1"/>
</dbReference>
<dbReference type="GeneID" id="87823420"/>
<evidence type="ECO:0000313" key="2">
    <source>
        <dbReference type="Proteomes" id="UP001302602"/>
    </source>
</evidence>
<protein>
    <submittedName>
        <fullName evidence="1">Uncharacterized protein</fullName>
    </submittedName>
</protein>
<reference evidence="1" key="1">
    <citation type="journal article" date="2023" name="Mol. Phylogenet. Evol.">
        <title>Genome-scale phylogeny and comparative genomics of the fungal order Sordariales.</title>
        <authorList>
            <person name="Hensen N."/>
            <person name="Bonometti L."/>
            <person name="Westerberg I."/>
            <person name="Brannstrom I.O."/>
            <person name="Guillou S."/>
            <person name="Cros-Aarteil S."/>
            <person name="Calhoun S."/>
            <person name="Haridas S."/>
            <person name="Kuo A."/>
            <person name="Mondo S."/>
            <person name="Pangilinan J."/>
            <person name="Riley R."/>
            <person name="LaButti K."/>
            <person name="Andreopoulos B."/>
            <person name="Lipzen A."/>
            <person name="Chen C."/>
            <person name="Yan M."/>
            <person name="Daum C."/>
            <person name="Ng V."/>
            <person name="Clum A."/>
            <person name="Steindorff A."/>
            <person name="Ohm R.A."/>
            <person name="Martin F."/>
            <person name="Silar P."/>
            <person name="Natvig D.O."/>
            <person name="Lalanne C."/>
            <person name="Gautier V."/>
            <person name="Ament-Velasquez S.L."/>
            <person name="Kruys A."/>
            <person name="Hutchinson M.I."/>
            <person name="Powell A.J."/>
            <person name="Barry K."/>
            <person name="Miller A.N."/>
            <person name="Grigoriev I.V."/>
            <person name="Debuchy R."/>
            <person name="Gladieux P."/>
            <person name="Hiltunen Thoren M."/>
            <person name="Johannesson H."/>
        </authorList>
    </citation>
    <scope>NUCLEOTIDE SEQUENCE</scope>
    <source>
        <strain evidence="1">CBS 731.68</strain>
    </source>
</reference>
<gene>
    <name evidence="1" type="ORF">N657DRAFT_294897</name>
</gene>
<comment type="caution">
    <text evidence="1">The sequence shown here is derived from an EMBL/GenBank/DDBJ whole genome shotgun (WGS) entry which is preliminary data.</text>
</comment>
<organism evidence="1 2">
    <name type="scientific">Parathielavia appendiculata</name>
    <dbReference type="NCBI Taxonomy" id="2587402"/>
    <lineage>
        <taxon>Eukaryota</taxon>
        <taxon>Fungi</taxon>
        <taxon>Dikarya</taxon>
        <taxon>Ascomycota</taxon>
        <taxon>Pezizomycotina</taxon>
        <taxon>Sordariomycetes</taxon>
        <taxon>Sordariomycetidae</taxon>
        <taxon>Sordariales</taxon>
        <taxon>Chaetomiaceae</taxon>
        <taxon>Parathielavia</taxon>
    </lineage>
</organism>
<reference evidence="1" key="2">
    <citation type="submission" date="2023-05" db="EMBL/GenBank/DDBJ databases">
        <authorList>
            <consortium name="Lawrence Berkeley National Laboratory"/>
            <person name="Steindorff A."/>
            <person name="Hensen N."/>
            <person name="Bonometti L."/>
            <person name="Westerberg I."/>
            <person name="Brannstrom I.O."/>
            <person name="Guillou S."/>
            <person name="Cros-Aarteil S."/>
            <person name="Calhoun S."/>
            <person name="Haridas S."/>
            <person name="Kuo A."/>
            <person name="Mondo S."/>
            <person name="Pangilinan J."/>
            <person name="Riley R."/>
            <person name="Labutti K."/>
            <person name="Andreopoulos B."/>
            <person name="Lipzen A."/>
            <person name="Chen C."/>
            <person name="Yanf M."/>
            <person name="Daum C."/>
            <person name="Ng V."/>
            <person name="Clum A."/>
            <person name="Ohm R."/>
            <person name="Martin F."/>
            <person name="Silar P."/>
            <person name="Natvig D."/>
            <person name="Lalanne C."/>
            <person name="Gautier V."/>
            <person name="Ament-Velasquez S.L."/>
            <person name="Kruys A."/>
            <person name="Hutchinson M.I."/>
            <person name="Powell A.J."/>
            <person name="Barry K."/>
            <person name="Miller A.N."/>
            <person name="Grigoriev I.V."/>
            <person name="Debuchy R."/>
            <person name="Gladieux P."/>
            <person name="Thoren M.H."/>
            <person name="Johannesson H."/>
        </authorList>
    </citation>
    <scope>NUCLEOTIDE SEQUENCE</scope>
    <source>
        <strain evidence="1">CBS 731.68</strain>
    </source>
</reference>
<evidence type="ECO:0000313" key="1">
    <source>
        <dbReference type="EMBL" id="KAK4126135.1"/>
    </source>
</evidence>
<dbReference type="EMBL" id="MU853225">
    <property type="protein sequence ID" value="KAK4126135.1"/>
    <property type="molecule type" value="Genomic_DNA"/>
</dbReference>
<name>A0AAN6U476_9PEZI</name>
<dbReference type="Proteomes" id="UP001302602">
    <property type="component" value="Unassembled WGS sequence"/>
</dbReference>
<keyword evidence="2" id="KW-1185">Reference proteome</keyword>
<dbReference type="AlphaFoldDB" id="A0AAN6U476"/>
<sequence length="191" mass="20793">MSRVVYLREGAPCPSVANACCHGKLRPGHSVVAQGPATMRQCENFIKANRLSRVPPTRENAWATSCGNHNQDLTWTRSNLIAALGGPGSRRPCQSPSQRDVTSIGQAREICFTRPQRASLGGPKPQEQGKAAVQLRALPKFQSLLMNETPPCIIHVLALRCSFNKSRLDISPRKAAYRGVQSVVSCLARPP</sequence>
<accession>A0AAN6U476</accession>